<dbReference type="AlphaFoldDB" id="A0A5N5W1M0"/>
<keyword evidence="1" id="KW-0812">Transmembrane</keyword>
<keyword evidence="1" id="KW-0472">Membrane</keyword>
<comment type="caution">
    <text evidence="2">The sequence shown here is derived from an EMBL/GenBank/DDBJ whole genome shotgun (WGS) entry which is preliminary data.</text>
</comment>
<accession>A0A5N5W1M0</accession>
<gene>
    <name evidence="2" type="ORF">FRZ00_26590</name>
</gene>
<reference evidence="2 3" key="1">
    <citation type="journal article" date="2019" name="Microb. Cell Fact.">
        <title>Exploring novel herbicidin analogues by transcriptional regulator overexpression and MS/MS molecular networking.</title>
        <authorList>
            <person name="Shi Y."/>
            <person name="Gu R."/>
            <person name="Li Y."/>
            <person name="Wang X."/>
            <person name="Ren W."/>
            <person name="Li X."/>
            <person name="Wang L."/>
            <person name="Xie Y."/>
            <person name="Hong B."/>
        </authorList>
    </citation>
    <scope>NUCLEOTIDE SEQUENCE [LARGE SCALE GENOMIC DNA]</scope>
    <source>
        <strain evidence="2 3">US-43</strain>
    </source>
</reference>
<sequence length="447" mass="47671">MSTDTPGIPPANRGLQVLLAVVASLTVVALVAVGVIAFQRGGDSKNEAGNPAGSTPAAALSDRDLAKLAHDRTKALQAGDEKAFIAPFAGDEQEAQRRVFRNLRRVPMAPGSAFRVVTSGGRLASSLGGPLKAELDVSFDHRIAGVDRAPVSEGYRWTVERKTPSAPLTITKVAGTPREKLLPSDPDTTLAYPAPWDLYDELAVVRAGHVVLMSDITHVGELRSARGALEKAGNDVLAAWQHDGPSDAKVAEGFAVVIEPDAKRGGSLYGTGRQAAHDDGLTVPMDAADNTAERVTAGARLILHDTSTRVGKHEMVHGLLAPLTRKSGAGEGPRSWLVEGIAEHLASTGDDDRGYHSALQHTGFDGRLPDELTFYSKDAQRQAAHYELGRLAVKFLAEKYGARKALEFAAAQYGQPDGLEQQLRDATGLDKTAFEQQWASYVRSTLR</sequence>
<organism evidence="2 3">
    <name type="scientific">Streptomyces mobaraensis</name>
    <name type="common">Streptoverticillium mobaraense</name>
    <dbReference type="NCBI Taxonomy" id="35621"/>
    <lineage>
        <taxon>Bacteria</taxon>
        <taxon>Bacillati</taxon>
        <taxon>Actinomycetota</taxon>
        <taxon>Actinomycetes</taxon>
        <taxon>Kitasatosporales</taxon>
        <taxon>Streptomycetaceae</taxon>
        <taxon>Streptomyces</taxon>
    </lineage>
</organism>
<name>A0A5N5W1M0_STRMB</name>
<dbReference type="Proteomes" id="UP000327000">
    <property type="component" value="Unassembled WGS sequence"/>
</dbReference>
<evidence type="ECO:0000313" key="2">
    <source>
        <dbReference type="EMBL" id="KAB7835784.1"/>
    </source>
</evidence>
<feature type="transmembrane region" description="Helical" evidence="1">
    <location>
        <begin position="15"/>
        <end position="38"/>
    </location>
</feature>
<dbReference type="OrthoDB" id="4859011at2"/>
<keyword evidence="1" id="KW-1133">Transmembrane helix</keyword>
<dbReference type="EMBL" id="VOKX01000106">
    <property type="protein sequence ID" value="KAB7835784.1"/>
    <property type="molecule type" value="Genomic_DNA"/>
</dbReference>
<evidence type="ECO:0000313" key="3">
    <source>
        <dbReference type="Proteomes" id="UP000327000"/>
    </source>
</evidence>
<evidence type="ECO:0000256" key="1">
    <source>
        <dbReference type="SAM" id="Phobius"/>
    </source>
</evidence>
<keyword evidence="3" id="KW-1185">Reference proteome</keyword>
<dbReference type="RefSeq" id="WP_152265241.1">
    <property type="nucleotide sequence ID" value="NZ_VOKX01000106.1"/>
</dbReference>
<proteinExistence type="predicted"/>
<protein>
    <submittedName>
        <fullName evidence="2">Uncharacterized protein</fullName>
    </submittedName>
</protein>